<dbReference type="Proteomes" id="UP000008820">
    <property type="component" value="Chromosome 2"/>
</dbReference>
<evidence type="ECO:0000256" key="7">
    <source>
        <dbReference type="ARBA" id="ARBA00023242"/>
    </source>
</evidence>
<dbReference type="PANTHER" id="PTHR24388">
    <property type="entry name" value="ZINC FINGER PROTEIN"/>
    <property type="match status" value="1"/>
</dbReference>
<dbReference type="Pfam" id="PF00096">
    <property type="entry name" value="zf-C2H2"/>
    <property type="match status" value="3"/>
</dbReference>
<dbReference type="FunFam" id="3.30.160.60:FF:000446">
    <property type="entry name" value="Zinc finger protein"/>
    <property type="match status" value="1"/>
</dbReference>
<dbReference type="SUPFAM" id="SSF57716">
    <property type="entry name" value="Glucocorticoid receptor-like (DNA-binding domain)"/>
    <property type="match status" value="1"/>
</dbReference>
<evidence type="ECO:0000313" key="11">
    <source>
        <dbReference type="Proteomes" id="UP000008820"/>
    </source>
</evidence>
<evidence type="ECO:0000256" key="9">
    <source>
        <dbReference type="SAM" id="MobiDB-lite"/>
    </source>
</evidence>
<keyword evidence="4" id="KW-0863">Zinc-finger</keyword>
<dbReference type="AlphaFoldDB" id="A0A6I8U4B6"/>
<dbReference type="PROSITE" id="PS50157">
    <property type="entry name" value="ZINC_FINGER_C2H2_2"/>
    <property type="match status" value="9"/>
</dbReference>
<dbReference type="InParanoid" id="A0A6I8U4B6"/>
<dbReference type="GO" id="GO:0000978">
    <property type="term" value="F:RNA polymerase II cis-regulatory region sequence-specific DNA binding"/>
    <property type="evidence" value="ECO:0007669"/>
    <property type="project" value="TreeGrafter"/>
</dbReference>
<evidence type="ECO:0000256" key="2">
    <source>
        <dbReference type="ARBA" id="ARBA00022723"/>
    </source>
</evidence>
<dbReference type="GO" id="GO:0008270">
    <property type="term" value="F:zinc ion binding"/>
    <property type="evidence" value="ECO:0007669"/>
    <property type="project" value="UniProtKB-UniRule"/>
</dbReference>
<evidence type="ECO:0000313" key="10">
    <source>
        <dbReference type="EnsemblMetazoa" id="AAEL022405-PA"/>
    </source>
</evidence>
<keyword evidence="5" id="KW-0862">Zinc</keyword>
<evidence type="ECO:0000256" key="8">
    <source>
        <dbReference type="ARBA" id="ARBA00037948"/>
    </source>
</evidence>
<evidence type="ECO:0000256" key="3">
    <source>
        <dbReference type="ARBA" id="ARBA00022737"/>
    </source>
</evidence>
<dbReference type="SMART" id="SM00868">
    <property type="entry name" value="zf-AD"/>
    <property type="match status" value="1"/>
</dbReference>
<comment type="similarity">
    <text evidence="8">Belongs to the snail C2H2-type zinc-finger protein family.</text>
</comment>
<dbReference type="GO" id="GO:0005634">
    <property type="term" value="C:nucleus"/>
    <property type="evidence" value="ECO:0007669"/>
    <property type="project" value="UniProtKB-SubCell"/>
</dbReference>
<dbReference type="InterPro" id="IPR012934">
    <property type="entry name" value="Znf_AD"/>
</dbReference>
<dbReference type="Gene3D" id="3.30.160.60">
    <property type="entry name" value="Classic Zinc Finger"/>
    <property type="match status" value="7"/>
</dbReference>
<dbReference type="PROSITE" id="PS00028">
    <property type="entry name" value="ZINC_FINGER_C2H2_1"/>
    <property type="match status" value="11"/>
</dbReference>
<evidence type="ECO:0000256" key="6">
    <source>
        <dbReference type="ARBA" id="ARBA00023125"/>
    </source>
</evidence>
<keyword evidence="7" id="KW-0539">Nucleus</keyword>
<accession>A0A6I8U4B6</accession>
<keyword evidence="11" id="KW-1185">Reference proteome</keyword>
<dbReference type="Gene3D" id="3.40.1800.20">
    <property type="match status" value="1"/>
</dbReference>
<reference evidence="10" key="2">
    <citation type="submission" date="2020-05" db="UniProtKB">
        <authorList>
            <consortium name="EnsemblMetazoa"/>
        </authorList>
    </citation>
    <scope>IDENTIFICATION</scope>
    <source>
        <strain evidence="10">LVP_AGWG</strain>
    </source>
</reference>
<dbReference type="GO" id="GO:0000981">
    <property type="term" value="F:DNA-binding transcription factor activity, RNA polymerase II-specific"/>
    <property type="evidence" value="ECO:0007669"/>
    <property type="project" value="TreeGrafter"/>
</dbReference>
<dbReference type="SMART" id="SM00355">
    <property type="entry name" value="ZnF_C2H2"/>
    <property type="match status" value="12"/>
</dbReference>
<organism evidence="10 11">
    <name type="scientific">Aedes aegypti</name>
    <name type="common">Yellowfever mosquito</name>
    <name type="synonym">Culex aegypti</name>
    <dbReference type="NCBI Taxonomy" id="7159"/>
    <lineage>
        <taxon>Eukaryota</taxon>
        <taxon>Metazoa</taxon>
        <taxon>Ecdysozoa</taxon>
        <taxon>Arthropoda</taxon>
        <taxon>Hexapoda</taxon>
        <taxon>Insecta</taxon>
        <taxon>Pterygota</taxon>
        <taxon>Neoptera</taxon>
        <taxon>Endopterygota</taxon>
        <taxon>Diptera</taxon>
        <taxon>Nematocera</taxon>
        <taxon>Culicoidea</taxon>
        <taxon>Culicidae</taxon>
        <taxon>Culicinae</taxon>
        <taxon>Aedini</taxon>
        <taxon>Aedes</taxon>
        <taxon>Stegomyia</taxon>
    </lineage>
</organism>
<keyword evidence="3" id="KW-0677">Repeat</keyword>
<feature type="region of interest" description="Disordered" evidence="9">
    <location>
        <begin position="597"/>
        <end position="624"/>
    </location>
</feature>
<gene>
    <name evidence="10" type="primary">5572979</name>
</gene>
<dbReference type="EnsemblMetazoa" id="AAEL022405-RA">
    <property type="protein sequence ID" value="AAEL022405-PA"/>
    <property type="gene ID" value="AAEL022405"/>
</dbReference>
<dbReference type="InterPro" id="IPR050527">
    <property type="entry name" value="Snail/Krueppel_Znf"/>
</dbReference>
<keyword evidence="6" id="KW-0238">DNA-binding</keyword>
<name>A0A6I8U4B6_AEDAE</name>
<dbReference type="FunFam" id="3.30.160.60:FF:000125">
    <property type="entry name" value="Putative zinc finger protein 143"/>
    <property type="match status" value="1"/>
</dbReference>
<evidence type="ECO:0000256" key="5">
    <source>
        <dbReference type="ARBA" id="ARBA00022833"/>
    </source>
</evidence>
<dbReference type="PANTHER" id="PTHR24388:SF54">
    <property type="entry name" value="PROTEIN ESCARGOT"/>
    <property type="match status" value="1"/>
</dbReference>
<protein>
    <submittedName>
        <fullName evidence="10">Uncharacterized protein</fullName>
    </submittedName>
</protein>
<reference evidence="10 11" key="1">
    <citation type="submission" date="2017-06" db="EMBL/GenBank/DDBJ databases">
        <title>Aedes aegypti genome working group (AGWG) sequencing and assembly.</title>
        <authorList>
            <consortium name="Aedes aegypti Genome Working Group (AGWG)"/>
            <person name="Matthews B.J."/>
        </authorList>
    </citation>
    <scope>NUCLEOTIDE SEQUENCE [LARGE SCALE GENOMIC DNA]</scope>
    <source>
        <strain evidence="10 11">LVP_AGWG</strain>
    </source>
</reference>
<dbReference type="PROSITE" id="PS51915">
    <property type="entry name" value="ZAD"/>
    <property type="match status" value="1"/>
</dbReference>
<dbReference type="InterPro" id="IPR036236">
    <property type="entry name" value="Znf_C2H2_sf"/>
</dbReference>
<dbReference type="SUPFAM" id="SSF57667">
    <property type="entry name" value="beta-beta-alpha zinc fingers"/>
    <property type="match status" value="4"/>
</dbReference>
<keyword evidence="2" id="KW-0479">Metal-binding</keyword>
<evidence type="ECO:0000256" key="1">
    <source>
        <dbReference type="ARBA" id="ARBA00004123"/>
    </source>
</evidence>
<evidence type="ECO:0000256" key="4">
    <source>
        <dbReference type="ARBA" id="ARBA00022771"/>
    </source>
</evidence>
<dbReference type="InterPro" id="IPR013087">
    <property type="entry name" value="Znf_C2H2_type"/>
</dbReference>
<comment type="subcellular location">
    <subcellularLocation>
        <location evidence="1">Nucleus</location>
    </subcellularLocation>
</comment>
<dbReference type="OrthoDB" id="7758317at2759"/>
<proteinExistence type="inferred from homology"/>
<sequence>MNAYGKTYFSNICRLCLNSVEKHKSFPVDAVEERSGTSYRQFLNRWDVEARMDQAIEEHLPQRICRTCQRKVDDVLHFQIETVSNMQLLMAVAKAKQYGSLTTLESQLQTDPCRNGLFRMNLIRSKDLSEAEIMQELRRNLLPESSIDIKTEPLDIVDYAIYQQTEDTVLDECVVNNDLQMKFELGEETDEPTSKIAKLSVKKRPCTTQGCESVTIGQGMQHAIEKHRSYCKICGQVFGKLSQAMYHVAVHKPKEERLSCTICSKTFCRKYGLDTHLLEFHGQATANHECSLCEQVFYKKTDLAKHREVHLKSPCQFCDRKKPFGSYKKLKEHFRMIHEKQIFKCEQCASSFLGRREHENHIEKHRDGTIDNCVEFALRLWNDNFKCTVCDRSFYNETYLDAHLEKEHKVYNIKAPDCKSNMIVPDYKFKCKECDATYRLKSSLKGHVFKNHRSQPKVCTHCGATFKSNNELDCHVRYLHTKDFRFKCDFCDKRCNTNSDLQVHRRTHTNERPYKCSYEGCGKDYKTNGAIIKHIRSVHTMERPYKCSYENCDRSFVCSQQLKSHGFTHTKEKPFPCAYCELRFNQNYLRRAHCRKRHPGQPDEVVPDGKDNLEGGIKVENSLE</sequence>